<protein>
    <submittedName>
        <fullName evidence="1">Uncharacterized protein</fullName>
    </submittedName>
</protein>
<proteinExistence type="predicted"/>
<dbReference type="EMBL" id="BK032819">
    <property type="protein sequence ID" value="DAF62059.1"/>
    <property type="molecule type" value="Genomic_DNA"/>
</dbReference>
<name>A0A8S5TGA7_9VIRU</name>
<organism evidence="1">
    <name type="scientific">Phage sp. ctL4h4</name>
    <dbReference type="NCBI Taxonomy" id="2828005"/>
    <lineage>
        <taxon>Viruses</taxon>
    </lineage>
</organism>
<sequence>MSLLNRENKAKLTSIWEGNIEVIHHDPGVVEKIHDLICNISPEQLFNLKGIIPDIANIQWNFQPYQRIDYMNYVDGYGEFLSKLHEGFTCTIKIDDIYSDIHILFDKKLSEIPSIGYCINQSLSKYIIDEEYYHAF</sequence>
<reference evidence="1" key="1">
    <citation type="journal article" date="2021" name="Proc. Natl. Acad. Sci. U.S.A.">
        <title>A Catalog of Tens of Thousands of Viruses from Human Metagenomes Reveals Hidden Associations with Chronic Diseases.</title>
        <authorList>
            <person name="Tisza M.J."/>
            <person name="Buck C.B."/>
        </authorList>
    </citation>
    <scope>NUCLEOTIDE SEQUENCE</scope>
    <source>
        <strain evidence="1">CtL4h4</strain>
    </source>
</reference>
<evidence type="ECO:0000313" key="1">
    <source>
        <dbReference type="EMBL" id="DAF62059.1"/>
    </source>
</evidence>
<accession>A0A8S5TGA7</accession>